<evidence type="ECO:0000313" key="1">
    <source>
        <dbReference type="EMBL" id="UWU14342.1"/>
    </source>
</evidence>
<evidence type="ECO:0000313" key="2">
    <source>
        <dbReference type="Proteomes" id="UP001060123"/>
    </source>
</evidence>
<protein>
    <recommendedName>
        <fullName evidence="3">IS701 family transposase</fullName>
    </recommendedName>
</protein>
<dbReference type="EMBL" id="CP104143">
    <property type="protein sequence ID" value="UWU14342.1"/>
    <property type="molecule type" value="Genomic_DNA"/>
</dbReference>
<organism evidence="1 2">
    <name type="scientific">Rhizobium sullae</name>
    <name type="common">Rhizobium hedysari</name>
    <dbReference type="NCBI Taxonomy" id="50338"/>
    <lineage>
        <taxon>Bacteria</taxon>
        <taxon>Pseudomonadati</taxon>
        <taxon>Pseudomonadota</taxon>
        <taxon>Alphaproteobacteria</taxon>
        <taxon>Hyphomicrobiales</taxon>
        <taxon>Rhizobiaceae</taxon>
        <taxon>Rhizobium/Agrobacterium group</taxon>
        <taxon>Rhizobium</taxon>
    </lineage>
</organism>
<dbReference type="Proteomes" id="UP001060123">
    <property type="component" value="Chromosome"/>
</dbReference>
<sequence>MSVATWSGSLLAWVRELSALKERLSPVFRRHELKETGCAFLGGLLCGIERKTGWLMAEAAGLESVCSIV</sequence>
<dbReference type="RefSeq" id="WP_051336591.1">
    <property type="nucleotide sequence ID" value="NZ_CP104143.1"/>
</dbReference>
<evidence type="ECO:0008006" key="3">
    <source>
        <dbReference type="Google" id="ProtNLM"/>
    </source>
</evidence>
<accession>A0ABY5XIC4</accession>
<proteinExistence type="predicted"/>
<name>A0ABY5XIC4_RHISU</name>
<gene>
    <name evidence="1" type="ORF">N2599_19880</name>
</gene>
<reference evidence="1" key="1">
    <citation type="submission" date="2022-09" db="EMBL/GenBank/DDBJ databases">
        <title>Australian commercial rhizobial inoculants.</title>
        <authorList>
            <person name="Kohlmeier M.G."/>
            <person name="O'Hara G.W."/>
            <person name="Colombi E."/>
            <person name="Ramsay J.P."/>
            <person name="Terpolilli J."/>
        </authorList>
    </citation>
    <scope>NUCLEOTIDE SEQUENCE</scope>
    <source>
        <strain evidence="1">WSM1592</strain>
    </source>
</reference>
<keyword evidence="2" id="KW-1185">Reference proteome</keyword>